<dbReference type="Proteomes" id="UP000887222">
    <property type="component" value="Unassembled WGS sequence"/>
</dbReference>
<organism evidence="2 3">
    <name type="scientific">Noviherbaspirillum aridicola</name>
    <dbReference type="NCBI Taxonomy" id="2849687"/>
    <lineage>
        <taxon>Bacteria</taxon>
        <taxon>Pseudomonadati</taxon>
        <taxon>Pseudomonadota</taxon>
        <taxon>Betaproteobacteria</taxon>
        <taxon>Burkholderiales</taxon>
        <taxon>Oxalobacteraceae</taxon>
        <taxon>Noviherbaspirillum</taxon>
    </lineage>
</organism>
<evidence type="ECO:0000256" key="1">
    <source>
        <dbReference type="SAM" id="MobiDB-lite"/>
    </source>
</evidence>
<comment type="caution">
    <text evidence="2">The sequence shown here is derived from an EMBL/GenBank/DDBJ whole genome shotgun (WGS) entry which is preliminary data.</text>
</comment>
<evidence type="ECO:0000313" key="2">
    <source>
        <dbReference type="EMBL" id="GIZ53700.1"/>
    </source>
</evidence>
<feature type="compositionally biased region" description="Polar residues" evidence="1">
    <location>
        <begin position="44"/>
        <end position="58"/>
    </location>
</feature>
<proteinExistence type="predicted"/>
<dbReference type="RefSeq" id="WP_220810110.1">
    <property type="nucleotide sequence ID" value="NZ_BPMK01000019.1"/>
</dbReference>
<keyword evidence="3" id="KW-1185">Reference proteome</keyword>
<accession>A0ABQ4Q929</accession>
<reference evidence="2 3" key="1">
    <citation type="journal article" date="2022" name="Int. J. Syst. Evol. Microbiol.">
        <title>Noviherbaspirillum aridicola sp. nov., isolated from an arid soil in Pakistan.</title>
        <authorList>
            <person name="Khan I.U."/>
            <person name="Saqib M."/>
            <person name="Amin A."/>
            <person name="Hussain F."/>
            <person name="Li L."/>
            <person name="Liu Y.H."/>
            <person name="Fang B.Z."/>
            <person name="Ahmed I."/>
            <person name="Li W.J."/>
        </authorList>
    </citation>
    <scope>NUCLEOTIDE SEQUENCE [LARGE SCALE GENOMIC DNA]</scope>
    <source>
        <strain evidence="2 3">NCCP-691</strain>
    </source>
</reference>
<name>A0ABQ4Q929_9BURK</name>
<sequence>MSALKQLFGIASFATSTRRPGISNADAGITEIKSIVDEVKLTDTLDQTTESAQRSSEQPLDGAES</sequence>
<gene>
    <name evidence="2" type="ORF">NCCP691_37140</name>
</gene>
<protein>
    <submittedName>
        <fullName evidence="2">Uncharacterized protein</fullName>
    </submittedName>
</protein>
<evidence type="ECO:0000313" key="3">
    <source>
        <dbReference type="Proteomes" id="UP000887222"/>
    </source>
</evidence>
<feature type="region of interest" description="Disordered" evidence="1">
    <location>
        <begin position="43"/>
        <end position="65"/>
    </location>
</feature>
<dbReference type="EMBL" id="BPMK01000019">
    <property type="protein sequence ID" value="GIZ53700.1"/>
    <property type="molecule type" value="Genomic_DNA"/>
</dbReference>